<feature type="signal peptide" evidence="1">
    <location>
        <begin position="1"/>
        <end position="26"/>
    </location>
</feature>
<keyword evidence="1" id="KW-0732">Signal</keyword>
<dbReference type="EMBL" id="MDEO01000035">
    <property type="protein sequence ID" value="OCX15109.1"/>
    <property type="molecule type" value="Genomic_DNA"/>
</dbReference>
<dbReference type="AlphaFoldDB" id="A0A1C2DK13"/>
<accession>A0A1C2DK13</accession>
<protein>
    <recommendedName>
        <fullName evidence="4">DUF4375 domain-containing protein</fullName>
    </recommendedName>
</protein>
<dbReference type="OrthoDB" id="7950212at2"/>
<comment type="caution">
    <text evidence="2">The sequence shown here is derived from an EMBL/GenBank/DDBJ whole genome shotgun (WGS) entry which is preliminary data.</text>
</comment>
<reference evidence="2 3" key="1">
    <citation type="submission" date="2016-08" db="EMBL/GenBank/DDBJ databases">
        <title>Whole genome sequence of Mesorhizobium sp. strain UASWS1009 isolated from industrial sewage.</title>
        <authorList>
            <person name="Crovadore J."/>
            <person name="Calmin G."/>
            <person name="Chablais R."/>
            <person name="Cochard B."/>
            <person name="Lefort F."/>
        </authorList>
    </citation>
    <scope>NUCLEOTIDE SEQUENCE [LARGE SCALE GENOMIC DNA]</scope>
    <source>
        <strain evidence="2 3">UASWS1009</strain>
    </source>
</reference>
<evidence type="ECO:0000256" key="1">
    <source>
        <dbReference type="SAM" id="SignalP"/>
    </source>
</evidence>
<evidence type="ECO:0008006" key="4">
    <source>
        <dbReference type="Google" id="ProtNLM"/>
    </source>
</evidence>
<feature type="chain" id="PRO_5008659413" description="DUF4375 domain-containing protein" evidence="1">
    <location>
        <begin position="27"/>
        <end position="166"/>
    </location>
</feature>
<sequence length="166" mass="18084">MLRATRHILAAVFCAGVTLASSPATALTSSEAASVVDLIEALQPQLGPFAYDEEIVAEWFERDAEGSRLITTAGFTAESWKAAVGETMRGFLAVVSEAELHGVFGDLKTGIRRLSQLNDVQKEEAIASLDEEFDKMLAMRAEGEPFVDVVRPLEGRLREVVLTRTE</sequence>
<evidence type="ECO:0000313" key="3">
    <source>
        <dbReference type="Proteomes" id="UP000094412"/>
    </source>
</evidence>
<proteinExistence type="predicted"/>
<gene>
    <name evidence="2" type="ORF">QV13_18730</name>
</gene>
<organism evidence="2 3">
    <name type="scientific">Mesorhizobium hungaricum</name>
    <dbReference type="NCBI Taxonomy" id="1566387"/>
    <lineage>
        <taxon>Bacteria</taxon>
        <taxon>Pseudomonadati</taxon>
        <taxon>Pseudomonadota</taxon>
        <taxon>Alphaproteobacteria</taxon>
        <taxon>Hyphomicrobiales</taxon>
        <taxon>Phyllobacteriaceae</taxon>
        <taxon>Mesorhizobium</taxon>
    </lineage>
</organism>
<dbReference type="Proteomes" id="UP000094412">
    <property type="component" value="Unassembled WGS sequence"/>
</dbReference>
<name>A0A1C2DK13_9HYPH</name>
<keyword evidence="3" id="KW-1185">Reference proteome</keyword>
<evidence type="ECO:0000313" key="2">
    <source>
        <dbReference type="EMBL" id="OCX15109.1"/>
    </source>
</evidence>